<evidence type="ECO:0000256" key="6">
    <source>
        <dbReference type="SAM" id="Phobius"/>
    </source>
</evidence>
<keyword evidence="6" id="KW-0812">Transmembrane</keyword>
<dbReference type="InterPro" id="IPR000160">
    <property type="entry name" value="GGDEF_dom"/>
</dbReference>
<dbReference type="FunFam" id="3.30.70.270:FF:000001">
    <property type="entry name" value="Diguanylate cyclase domain protein"/>
    <property type="match status" value="1"/>
</dbReference>
<dbReference type="InterPro" id="IPR029787">
    <property type="entry name" value="Nucleotide_cyclase"/>
</dbReference>
<dbReference type="GO" id="GO:0005525">
    <property type="term" value="F:GTP binding"/>
    <property type="evidence" value="ECO:0007669"/>
    <property type="project" value="UniProtKB-KW"/>
</dbReference>
<dbReference type="InterPro" id="IPR050469">
    <property type="entry name" value="Diguanylate_Cyclase"/>
</dbReference>
<proteinExistence type="predicted"/>
<evidence type="ECO:0000256" key="5">
    <source>
        <dbReference type="ARBA" id="ARBA00034247"/>
    </source>
</evidence>
<name>A0A806X2Q5_9ENTR</name>
<evidence type="ECO:0000256" key="4">
    <source>
        <dbReference type="ARBA" id="ARBA00023134"/>
    </source>
</evidence>
<dbReference type="GO" id="GO:0007165">
    <property type="term" value="P:signal transduction"/>
    <property type="evidence" value="ECO:0007669"/>
    <property type="project" value="InterPro"/>
</dbReference>
<dbReference type="EC" id="2.7.7.65" evidence="3"/>
<comment type="cofactor">
    <cofactor evidence="1">
        <name>Mg(2+)</name>
        <dbReference type="ChEBI" id="CHEBI:18420"/>
    </cofactor>
</comment>
<feature type="domain" description="GGDEF" evidence="8">
    <location>
        <begin position="434"/>
        <end position="565"/>
    </location>
</feature>
<dbReference type="OrthoDB" id="9812260at2"/>
<organism evidence="9 10">
    <name type="scientific">[Enterobacter] lignolyticus</name>
    <dbReference type="NCBI Taxonomy" id="1334193"/>
    <lineage>
        <taxon>Bacteria</taxon>
        <taxon>Pseudomonadati</taxon>
        <taxon>Pseudomonadota</taxon>
        <taxon>Gammaproteobacteria</taxon>
        <taxon>Enterobacterales</taxon>
        <taxon>Enterobacteriaceae</taxon>
        <taxon>Pluralibacter</taxon>
    </lineage>
</organism>
<dbReference type="PANTHER" id="PTHR45138:SF9">
    <property type="entry name" value="DIGUANYLATE CYCLASE DGCM-RELATED"/>
    <property type="match status" value="1"/>
</dbReference>
<dbReference type="InterPro" id="IPR043128">
    <property type="entry name" value="Rev_trsase/Diguanyl_cyclase"/>
</dbReference>
<comment type="pathway">
    <text evidence="2">Purine metabolism; 3',5'-cyclic di-GMP biosynthesis.</text>
</comment>
<dbReference type="Gene3D" id="3.30.70.270">
    <property type="match status" value="1"/>
</dbReference>
<reference evidence="10" key="1">
    <citation type="submission" date="2015-10" db="EMBL/GenBank/DDBJ databases">
        <title>Complete Genome Sequencing of Klebsiella sp. strain G5.</title>
        <authorList>
            <person name="Chan K.-G."/>
            <person name="Chen J.-W."/>
        </authorList>
    </citation>
    <scope>NUCLEOTIDE SEQUENCE [LARGE SCALE GENOMIC DNA]</scope>
    <source>
        <strain evidence="10">G5</strain>
    </source>
</reference>
<dbReference type="KEGG" id="kle:AO703_04740"/>
<dbReference type="SMART" id="SM00267">
    <property type="entry name" value="GGDEF"/>
    <property type="match status" value="1"/>
</dbReference>
<evidence type="ECO:0000256" key="3">
    <source>
        <dbReference type="ARBA" id="ARBA00012528"/>
    </source>
</evidence>
<keyword evidence="6" id="KW-0472">Membrane</keyword>
<dbReference type="CDD" id="cd01949">
    <property type="entry name" value="GGDEF"/>
    <property type="match status" value="1"/>
</dbReference>
<gene>
    <name evidence="9" type="ORF">AO703_04740</name>
</gene>
<dbReference type="AlphaFoldDB" id="A0A806X2Q5"/>
<dbReference type="Gene3D" id="6.10.340.10">
    <property type="match status" value="1"/>
</dbReference>
<evidence type="ECO:0000259" key="8">
    <source>
        <dbReference type="PROSITE" id="PS50887"/>
    </source>
</evidence>
<keyword evidence="4" id="KW-0547">Nucleotide-binding</keyword>
<sequence length="565" mass="63051">MKTIKKTAISSNVLRSLWSVAALVLFLTTLLSWWLLSGSWATWKSARNNVSQFDDFYHVLQVSNDLAGERAYANELVLSTVREKEKAWQALEKSRRITNRDINKIPADLLSPALLKATLDELGRSRQRVDAFRTHTLTDPVEAQQTINAMLAATDFYHQALFRHTSAFLLLEPSALGPILRSQALGELRDAAGRLGSQLLVPLATQTPLPLQNIEAISRGKERISVLWWLLRTQGDETSYLPGFAQQLESTRQTFEEQGITLLGTLQAQSVSGEHYAVNADSFALRFHASLNSFDELLNTYLTGVKEHYVSAEREALLHLLMVSAILLVLYALVTGMIMYIRARVLRPILRLNDIAVAILAGKQLDAPMDDRTAEEVQELFSSLGALGDKLQEQTRLSRTLKRQSEEDPLTHLYNRRAFDARATALLQQASHHFPAWLIMLDVDRFKSINDTWGHPTGDEVLVGLATTLKTFSRPGDVIGRLGGEEFAVMFRAQGHESVAGYTQRIQAEIRKLAFQGPNGEPFQITASFGVSVGWQRPLSELMSEADAALYEAKNSGRDRICGLP</sequence>
<keyword evidence="6" id="KW-1133">Transmembrane helix</keyword>
<dbReference type="PROSITE" id="PS50885">
    <property type="entry name" value="HAMP"/>
    <property type="match status" value="1"/>
</dbReference>
<dbReference type="GO" id="GO:0052621">
    <property type="term" value="F:diguanylate cyclase activity"/>
    <property type="evidence" value="ECO:0007669"/>
    <property type="project" value="UniProtKB-EC"/>
</dbReference>
<keyword evidence="4" id="KW-0342">GTP-binding</keyword>
<dbReference type="EMBL" id="CP012871">
    <property type="protein sequence ID" value="ALR75634.1"/>
    <property type="molecule type" value="Genomic_DNA"/>
</dbReference>
<protein>
    <recommendedName>
        <fullName evidence="3">diguanylate cyclase</fullName>
        <ecNumber evidence="3">2.7.7.65</ecNumber>
    </recommendedName>
</protein>
<evidence type="ECO:0000313" key="10">
    <source>
        <dbReference type="Proteomes" id="UP000069162"/>
    </source>
</evidence>
<evidence type="ECO:0000256" key="1">
    <source>
        <dbReference type="ARBA" id="ARBA00001946"/>
    </source>
</evidence>
<dbReference type="PANTHER" id="PTHR45138">
    <property type="entry name" value="REGULATORY COMPONENTS OF SENSORY TRANSDUCTION SYSTEM"/>
    <property type="match status" value="1"/>
</dbReference>
<accession>A0A806X2Q5</accession>
<evidence type="ECO:0000259" key="7">
    <source>
        <dbReference type="PROSITE" id="PS50885"/>
    </source>
</evidence>
<feature type="domain" description="HAMP" evidence="7">
    <location>
        <begin position="343"/>
        <end position="396"/>
    </location>
</feature>
<dbReference type="RefSeq" id="WP_062740452.1">
    <property type="nucleotide sequence ID" value="NZ_CP012871.1"/>
</dbReference>
<dbReference type="Pfam" id="PF00990">
    <property type="entry name" value="GGDEF"/>
    <property type="match status" value="1"/>
</dbReference>
<evidence type="ECO:0000313" key="9">
    <source>
        <dbReference type="EMBL" id="ALR75634.1"/>
    </source>
</evidence>
<comment type="catalytic activity">
    <reaction evidence="5">
        <text>2 GTP = 3',3'-c-di-GMP + 2 diphosphate</text>
        <dbReference type="Rhea" id="RHEA:24898"/>
        <dbReference type="ChEBI" id="CHEBI:33019"/>
        <dbReference type="ChEBI" id="CHEBI:37565"/>
        <dbReference type="ChEBI" id="CHEBI:58805"/>
        <dbReference type="EC" id="2.7.7.65"/>
    </reaction>
</comment>
<dbReference type="NCBIfam" id="TIGR00254">
    <property type="entry name" value="GGDEF"/>
    <property type="match status" value="1"/>
</dbReference>
<dbReference type="InterPro" id="IPR003660">
    <property type="entry name" value="HAMP_dom"/>
</dbReference>
<dbReference type="SUPFAM" id="SSF55073">
    <property type="entry name" value="Nucleotide cyclase"/>
    <property type="match status" value="1"/>
</dbReference>
<dbReference type="GO" id="GO:0016020">
    <property type="term" value="C:membrane"/>
    <property type="evidence" value="ECO:0007669"/>
    <property type="project" value="InterPro"/>
</dbReference>
<dbReference type="PROSITE" id="PS50887">
    <property type="entry name" value="GGDEF"/>
    <property type="match status" value="1"/>
</dbReference>
<feature type="transmembrane region" description="Helical" evidence="6">
    <location>
        <begin position="316"/>
        <end position="341"/>
    </location>
</feature>
<dbReference type="Proteomes" id="UP000069162">
    <property type="component" value="Chromosome"/>
</dbReference>
<evidence type="ECO:0000256" key="2">
    <source>
        <dbReference type="ARBA" id="ARBA00004665"/>
    </source>
</evidence>